<accession>A0A8S0PIU9</accession>
<organism evidence="2 3">
    <name type="scientific">Olea europaea subsp. europaea</name>
    <dbReference type="NCBI Taxonomy" id="158383"/>
    <lineage>
        <taxon>Eukaryota</taxon>
        <taxon>Viridiplantae</taxon>
        <taxon>Streptophyta</taxon>
        <taxon>Embryophyta</taxon>
        <taxon>Tracheophyta</taxon>
        <taxon>Spermatophyta</taxon>
        <taxon>Magnoliopsida</taxon>
        <taxon>eudicotyledons</taxon>
        <taxon>Gunneridae</taxon>
        <taxon>Pentapetalae</taxon>
        <taxon>asterids</taxon>
        <taxon>lamiids</taxon>
        <taxon>Lamiales</taxon>
        <taxon>Oleaceae</taxon>
        <taxon>Oleeae</taxon>
        <taxon>Olea</taxon>
    </lineage>
</organism>
<evidence type="ECO:0000256" key="1">
    <source>
        <dbReference type="SAM" id="Phobius"/>
    </source>
</evidence>
<dbReference type="Proteomes" id="UP000594638">
    <property type="component" value="Unassembled WGS sequence"/>
</dbReference>
<dbReference type="Gramene" id="OE9A041524T1">
    <property type="protein sequence ID" value="OE9A041524C1"/>
    <property type="gene ID" value="OE9A041524"/>
</dbReference>
<protein>
    <submittedName>
        <fullName evidence="2">Uncharacterized protein</fullName>
    </submittedName>
</protein>
<reference evidence="2 3" key="1">
    <citation type="submission" date="2019-12" db="EMBL/GenBank/DDBJ databases">
        <authorList>
            <person name="Alioto T."/>
            <person name="Alioto T."/>
            <person name="Gomez Garrido J."/>
        </authorList>
    </citation>
    <scope>NUCLEOTIDE SEQUENCE [LARGE SCALE GENOMIC DNA]</scope>
</reference>
<keyword evidence="1" id="KW-1133">Transmembrane helix</keyword>
<dbReference type="AlphaFoldDB" id="A0A8S0PIU9"/>
<name>A0A8S0PIU9_OLEEU</name>
<evidence type="ECO:0000313" key="3">
    <source>
        <dbReference type="Proteomes" id="UP000594638"/>
    </source>
</evidence>
<proteinExistence type="predicted"/>
<comment type="caution">
    <text evidence="2">The sequence shown here is derived from an EMBL/GenBank/DDBJ whole genome shotgun (WGS) entry which is preliminary data.</text>
</comment>
<keyword evidence="3" id="KW-1185">Reference proteome</keyword>
<keyword evidence="1" id="KW-0472">Membrane</keyword>
<gene>
    <name evidence="2" type="ORF">OLEA9_A041524</name>
</gene>
<sequence>MTCVVRLVTECATVYLQQKTLFQMSCLVIFAVVNLASAEIVVVFFVVRLSKWSLEEYKMSALPNLYEKFVKLINYLMENKQEDRD</sequence>
<keyword evidence="1" id="KW-0812">Transmembrane</keyword>
<evidence type="ECO:0000313" key="2">
    <source>
        <dbReference type="EMBL" id="CAA2953842.1"/>
    </source>
</evidence>
<dbReference type="EMBL" id="CACTIH010000099">
    <property type="protein sequence ID" value="CAA2953842.1"/>
    <property type="molecule type" value="Genomic_DNA"/>
</dbReference>
<feature type="transmembrane region" description="Helical" evidence="1">
    <location>
        <begin position="22"/>
        <end position="49"/>
    </location>
</feature>